<proteinExistence type="predicted"/>
<name>A0A8S1LWY6_9CILI</name>
<dbReference type="EMBL" id="CAJJDN010000028">
    <property type="protein sequence ID" value="CAD8072007.1"/>
    <property type="molecule type" value="Genomic_DNA"/>
</dbReference>
<keyword evidence="2" id="KW-1185">Reference proteome</keyword>
<evidence type="ECO:0000313" key="1">
    <source>
        <dbReference type="EMBL" id="CAD8072007.1"/>
    </source>
</evidence>
<accession>A0A8S1LWY6</accession>
<gene>
    <name evidence="1" type="ORF">PSON_ATCC_30995.1.T0280375</name>
</gene>
<comment type="caution">
    <text evidence="1">The sequence shown here is derived from an EMBL/GenBank/DDBJ whole genome shotgun (WGS) entry which is preliminary data.</text>
</comment>
<dbReference type="Proteomes" id="UP000692954">
    <property type="component" value="Unassembled WGS sequence"/>
</dbReference>
<reference evidence="1" key="1">
    <citation type="submission" date="2021-01" db="EMBL/GenBank/DDBJ databases">
        <authorList>
            <consortium name="Genoscope - CEA"/>
            <person name="William W."/>
        </authorList>
    </citation>
    <scope>NUCLEOTIDE SEQUENCE</scope>
</reference>
<protein>
    <submittedName>
        <fullName evidence="1">Uncharacterized protein</fullName>
    </submittedName>
</protein>
<organism evidence="1 2">
    <name type="scientific">Paramecium sonneborni</name>
    <dbReference type="NCBI Taxonomy" id="65129"/>
    <lineage>
        <taxon>Eukaryota</taxon>
        <taxon>Sar</taxon>
        <taxon>Alveolata</taxon>
        <taxon>Ciliophora</taxon>
        <taxon>Intramacronucleata</taxon>
        <taxon>Oligohymenophorea</taxon>
        <taxon>Peniculida</taxon>
        <taxon>Parameciidae</taxon>
        <taxon>Paramecium</taxon>
    </lineage>
</organism>
<evidence type="ECO:0000313" key="2">
    <source>
        <dbReference type="Proteomes" id="UP000692954"/>
    </source>
</evidence>
<sequence>MEKKMKEYNTDISIKIKSGINRAQFYERIWGKQFDQYIIIGKIGILLFK</sequence>
<dbReference type="AlphaFoldDB" id="A0A8S1LWY6"/>